<comment type="subcellular location">
    <subcellularLocation>
        <location evidence="1 4">Nucleus</location>
    </subcellularLocation>
</comment>
<dbReference type="Pfam" id="PF02671">
    <property type="entry name" value="PAH"/>
    <property type="match status" value="2"/>
</dbReference>
<name>A0ABD1N9E0_9FABA</name>
<feature type="coiled-coil region" evidence="5">
    <location>
        <begin position="148"/>
        <end position="175"/>
    </location>
</feature>
<sequence>MTDSGLAYLNTVKDAFKNKSEKYDKFLELMKNFTAETERFNLVRVIEELKELFKGHKDLILGFNIFLPKGYEIKIPLQDEQPPHKRPDAFVEAEKFLLKIKVRTLNLSDIATTIPCCILDETRFQGHDSVYESFLSVLKMLRVENKTLTAAYREITELLRDHEDLLNELPHLSNNTSRTDYIHFVHNREKSSAVPKIKKVHACKGRTRKSYGDPGHGVDHILDRHWSEKENRNYYQVVTDFLEKYPDLKKGFNEKLKMEESLWDEEHELKRLKVEGWDKIRHHDSDDWVKEAVGECQEWDKSIAVVNKNVTGPKLSLCDSKKYSAKSVNELDVSLCEQCTPSYYLLPKEFQIPSSSQRTKIAAEVLNDHWICVDSSIKDYSFKHRSKNPYEMILFECEDDRIELDMQIETAKSTTMQVKELIEKITTNVIKRGDPINIEKHFTAQNLRCIERLYGDYGFDVLDAARKNASQVLPFIVTRLEQKQKEWIRCRANFNKLWAEVYAENYYKSLDHRSSRIQKA</sequence>
<dbReference type="InterPro" id="IPR039774">
    <property type="entry name" value="Sin3-like"/>
</dbReference>
<dbReference type="PANTHER" id="PTHR12346:SF0">
    <property type="entry name" value="SIN3A, ISOFORM G"/>
    <property type="match status" value="1"/>
</dbReference>
<keyword evidence="8" id="KW-1185">Reference proteome</keyword>
<evidence type="ECO:0000313" key="7">
    <source>
        <dbReference type="EMBL" id="KAL2344253.1"/>
    </source>
</evidence>
<keyword evidence="5" id="KW-0175">Coiled coil</keyword>
<accession>A0ABD1N9E0</accession>
<organism evidence="7 8">
    <name type="scientific">Flemingia macrophylla</name>
    <dbReference type="NCBI Taxonomy" id="520843"/>
    <lineage>
        <taxon>Eukaryota</taxon>
        <taxon>Viridiplantae</taxon>
        <taxon>Streptophyta</taxon>
        <taxon>Embryophyta</taxon>
        <taxon>Tracheophyta</taxon>
        <taxon>Spermatophyta</taxon>
        <taxon>Magnoliopsida</taxon>
        <taxon>eudicotyledons</taxon>
        <taxon>Gunneridae</taxon>
        <taxon>Pentapetalae</taxon>
        <taxon>rosids</taxon>
        <taxon>fabids</taxon>
        <taxon>Fabales</taxon>
        <taxon>Fabaceae</taxon>
        <taxon>Papilionoideae</taxon>
        <taxon>50 kb inversion clade</taxon>
        <taxon>NPAAA clade</taxon>
        <taxon>indigoferoid/millettioid clade</taxon>
        <taxon>Phaseoleae</taxon>
        <taxon>Flemingia</taxon>
    </lineage>
</organism>
<dbReference type="GO" id="GO:0005634">
    <property type="term" value="C:nucleus"/>
    <property type="evidence" value="ECO:0007669"/>
    <property type="project" value="UniProtKB-SubCell"/>
</dbReference>
<dbReference type="InterPro" id="IPR003822">
    <property type="entry name" value="PAH"/>
</dbReference>
<dbReference type="SMART" id="SM00761">
    <property type="entry name" value="HDAC_interact"/>
    <property type="match status" value="1"/>
</dbReference>
<dbReference type="Gene3D" id="1.20.1160.11">
    <property type="entry name" value="Paired amphipathic helix"/>
    <property type="match status" value="2"/>
</dbReference>
<evidence type="ECO:0000256" key="4">
    <source>
        <dbReference type="PROSITE-ProRule" id="PRU00810"/>
    </source>
</evidence>
<proteinExistence type="predicted"/>
<dbReference type="FunFam" id="1.20.1160.11:FF:000001">
    <property type="entry name" value="Paired amphipathic helix protein Sin3"/>
    <property type="match status" value="1"/>
</dbReference>
<dbReference type="InterPro" id="IPR013194">
    <property type="entry name" value="HDAC_interact_dom"/>
</dbReference>
<evidence type="ECO:0000256" key="3">
    <source>
        <dbReference type="ARBA" id="ARBA00023242"/>
    </source>
</evidence>
<dbReference type="AlphaFoldDB" id="A0ABD1N9E0"/>
<dbReference type="Proteomes" id="UP001603857">
    <property type="component" value="Unassembled WGS sequence"/>
</dbReference>
<evidence type="ECO:0000256" key="2">
    <source>
        <dbReference type="ARBA" id="ARBA00022491"/>
    </source>
</evidence>
<dbReference type="SUPFAM" id="SSF47762">
    <property type="entry name" value="PAH2 domain"/>
    <property type="match status" value="2"/>
</dbReference>
<evidence type="ECO:0000259" key="6">
    <source>
        <dbReference type="SMART" id="SM00761"/>
    </source>
</evidence>
<dbReference type="EMBL" id="JBGMDY010000002">
    <property type="protein sequence ID" value="KAL2344253.1"/>
    <property type="molecule type" value="Genomic_DNA"/>
</dbReference>
<protein>
    <recommendedName>
        <fullName evidence="6">Histone deacetylase interacting domain-containing protein</fullName>
    </recommendedName>
</protein>
<reference evidence="7 8" key="1">
    <citation type="submission" date="2024-08" db="EMBL/GenBank/DDBJ databases">
        <title>Insights into the chromosomal genome structure of Flemingia macrophylla.</title>
        <authorList>
            <person name="Ding Y."/>
            <person name="Zhao Y."/>
            <person name="Bi W."/>
            <person name="Wu M."/>
            <person name="Zhao G."/>
            <person name="Gong Y."/>
            <person name="Li W."/>
            <person name="Zhang P."/>
        </authorList>
    </citation>
    <scope>NUCLEOTIDE SEQUENCE [LARGE SCALE GENOMIC DNA]</scope>
    <source>
        <strain evidence="7">DYQJB</strain>
        <tissue evidence="7">Leaf</tissue>
    </source>
</reference>
<evidence type="ECO:0000256" key="5">
    <source>
        <dbReference type="SAM" id="Coils"/>
    </source>
</evidence>
<dbReference type="PANTHER" id="PTHR12346">
    <property type="entry name" value="SIN3B-RELATED"/>
    <property type="match status" value="1"/>
</dbReference>
<dbReference type="PROSITE" id="PS51477">
    <property type="entry name" value="PAH"/>
    <property type="match status" value="2"/>
</dbReference>
<evidence type="ECO:0000256" key="1">
    <source>
        <dbReference type="ARBA" id="ARBA00004123"/>
    </source>
</evidence>
<dbReference type="Pfam" id="PF08295">
    <property type="entry name" value="Sin3_corepress"/>
    <property type="match status" value="1"/>
</dbReference>
<feature type="domain" description="Histone deacetylase interacting" evidence="6">
    <location>
        <begin position="335"/>
        <end position="435"/>
    </location>
</feature>
<comment type="caution">
    <text evidence="7">The sequence shown here is derived from an EMBL/GenBank/DDBJ whole genome shotgun (WGS) entry which is preliminary data.</text>
</comment>
<dbReference type="InterPro" id="IPR036600">
    <property type="entry name" value="PAH_sf"/>
</dbReference>
<keyword evidence="2" id="KW-0678">Repressor</keyword>
<keyword evidence="3 4" id="KW-0539">Nucleus</keyword>
<gene>
    <name evidence="7" type="ORF">Fmac_005538</name>
</gene>
<evidence type="ECO:0000313" key="8">
    <source>
        <dbReference type="Proteomes" id="UP001603857"/>
    </source>
</evidence>